<dbReference type="SUPFAM" id="SSF82549">
    <property type="entry name" value="DAK1/DegV-like"/>
    <property type="match status" value="1"/>
</dbReference>
<dbReference type="InterPro" id="IPR003797">
    <property type="entry name" value="DegV"/>
</dbReference>
<organism evidence="3 4">
    <name type="scientific">Vagococcus penaei</name>
    <dbReference type="NCBI Taxonomy" id="633807"/>
    <lineage>
        <taxon>Bacteria</taxon>
        <taxon>Bacillati</taxon>
        <taxon>Bacillota</taxon>
        <taxon>Bacilli</taxon>
        <taxon>Lactobacillales</taxon>
        <taxon>Enterococcaceae</taxon>
        <taxon>Vagococcus</taxon>
    </lineage>
</organism>
<evidence type="ECO:0000313" key="4">
    <source>
        <dbReference type="Proteomes" id="UP000188246"/>
    </source>
</evidence>
<keyword evidence="2" id="KW-0446">Lipid-binding</keyword>
<evidence type="ECO:0000256" key="1">
    <source>
        <dbReference type="ARBA" id="ARBA00003238"/>
    </source>
</evidence>
<dbReference type="STRING" id="633807.BW732_00220"/>
<dbReference type="Gene3D" id="3.40.50.10170">
    <property type="match status" value="1"/>
</dbReference>
<protein>
    <submittedName>
        <fullName evidence="3">Fatty acid-binding protein DegV</fullName>
    </submittedName>
</protein>
<evidence type="ECO:0000256" key="2">
    <source>
        <dbReference type="ARBA" id="ARBA00023121"/>
    </source>
</evidence>
<keyword evidence="4" id="KW-1185">Reference proteome</keyword>
<dbReference type="NCBIfam" id="TIGR00762">
    <property type="entry name" value="DegV"/>
    <property type="match status" value="1"/>
</dbReference>
<dbReference type="KEGG" id="vpi:BW732_00220"/>
<gene>
    <name evidence="3" type="ORF">BW732_00220</name>
</gene>
<dbReference type="AlphaFoldDB" id="A0A1Q2D366"/>
<dbReference type="PANTHER" id="PTHR33434:SF2">
    <property type="entry name" value="FATTY ACID-BINDING PROTEIN TM_1468"/>
    <property type="match status" value="1"/>
</dbReference>
<dbReference type="EMBL" id="CP019609">
    <property type="protein sequence ID" value="AQP52795.1"/>
    <property type="molecule type" value="Genomic_DNA"/>
</dbReference>
<dbReference type="PANTHER" id="PTHR33434">
    <property type="entry name" value="DEGV DOMAIN-CONTAINING PROTEIN DR_1986-RELATED"/>
    <property type="match status" value="1"/>
</dbReference>
<dbReference type="Proteomes" id="UP000188246">
    <property type="component" value="Chromosome"/>
</dbReference>
<proteinExistence type="predicted"/>
<dbReference type="InterPro" id="IPR043168">
    <property type="entry name" value="DegV_C"/>
</dbReference>
<comment type="function">
    <text evidence="1">May bind long-chain fatty acids, such as palmitate, and may play a role in lipid transport or fatty acid metabolism.</text>
</comment>
<dbReference type="OrthoDB" id="9775494at2"/>
<dbReference type="PROSITE" id="PS51482">
    <property type="entry name" value="DEGV"/>
    <property type="match status" value="1"/>
</dbReference>
<dbReference type="RefSeq" id="WP_077274899.1">
    <property type="nucleotide sequence ID" value="NZ_CP019609.1"/>
</dbReference>
<accession>A0A1Q2D366</accession>
<sequence>MKTAIITDSTVFLTENYKKRDNLFVIPVPLIMDNRVYLEGVDIHPDGFYDLLKDADELPKTSQPAIGEVLDFYESLAKEGYEAIISIHMSSGISGFVTTLQTLVNELSDIKVYPFDSLITSGPMGKLVEMALDMTAIGLEPEKIVHALSQAREFIEGYIVVDDLNHLVRGGRLKNGAAVIGTLLKIKPILSFQDGNIVLTEKIRSQKKALNRVREIVLNDISSLPQDSTFYVIHCNNRDVAQQVMDELLLEDASLDVHLCDFGPVIGAHLGEKSIAIGVAPKTIKGLI</sequence>
<dbReference type="Gene3D" id="3.30.1180.10">
    <property type="match status" value="1"/>
</dbReference>
<dbReference type="GO" id="GO:0008289">
    <property type="term" value="F:lipid binding"/>
    <property type="evidence" value="ECO:0007669"/>
    <property type="project" value="UniProtKB-KW"/>
</dbReference>
<name>A0A1Q2D366_9ENTE</name>
<evidence type="ECO:0000313" key="3">
    <source>
        <dbReference type="EMBL" id="AQP52795.1"/>
    </source>
</evidence>
<dbReference type="InterPro" id="IPR050270">
    <property type="entry name" value="DegV_domain_contain"/>
</dbReference>
<reference evidence="3 4" key="1">
    <citation type="journal article" date="2010" name="Int. J. Syst. Evol. Microbiol.">
        <title>Vagococcus penaei sp. nov., isolated from spoilage microbiota of cooked shrimp (Penaeus vannamei).</title>
        <authorList>
            <person name="Jaffres E."/>
            <person name="Prevost H."/>
            <person name="Rossero A."/>
            <person name="Joffraud J.J."/>
            <person name="Dousset X."/>
        </authorList>
    </citation>
    <scope>NUCLEOTIDE SEQUENCE [LARGE SCALE GENOMIC DNA]</scope>
    <source>
        <strain evidence="3 4">CD276</strain>
    </source>
</reference>
<dbReference type="Pfam" id="PF02645">
    <property type="entry name" value="DegV"/>
    <property type="match status" value="1"/>
</dbReference>